<comment type="caution">
    <text evidence="3">The sequence shown here is derived from an EMBL/GenBank/DDBJ whole genome shotgun (WGS) entry which is preliminary data.</text>
</comment>
<feature type="domain" description="SCP" evidence="2">
    <location>
        <begin position="25"/>
        <end position="163"/>
    </location>
</feature>
<dbReference type="PRINTS" id="PR00837">
    <property type="entry name" value="V5TPXLIKE"/>
</dbReference>
<dbReference type="SUPFAM" id="SSF55797">
    <property type="entry name" value="PR-1-like"/>
    <property type="match status" value="1"/>
</dbReference>
<dbReference type="SMART" id="SM00198">
    <property type="entry name" value="SCP"/>
    <property type="match status" value="1"/>
</dbReference>
<accession>A0ABU6XK43</accession>
<name>A0ABU6XK43_9FABA</name>
<evidence type="ECO:0000259" key="2">
    <source>
        <dbReference type="SMART" id="SM00198"/>
    </source>
</evidence>
<feature type="chain" id="PRO_5045805347" description="SCP domain-containing protein" evidence="1">
    <location>
        <begin position="23"/>
        <end position="170"/>
    </location>
</feature>
<keyword evidence="4" id="KW-1185">Reference proteome</keyword>
<evidence type="ECO:0000313" key="4">
    <source>
        <dbReference type="Proteomes" id="UP001341840"/>
    </source>
</evidence>
<dbReference type="Gene3D" id="3.40.33.10">
    <property type="entry name" value="CAP"/>
    <property type="match status" value="1"/>
</dbReference>
<dbReference type="InterPro" id="IPR001283">
    <property type="entry name" value="CRISP-related"/>
</dbReference>
<evidence type="ECO:0000256" key="1">
    <source>
        <dbReference type="SAM" id="SignalP"/>
    </source>
</evidence>
<dbReference type="Proteomes" id="UP001341840">
    <property type="component" value="Unassembled WGS sequence"/>
</dbReference>
<dbReference type="Pfam" id="PF00188">
    <property type="entry name" value="CAP"/>
    <property type="match status" value="1"/>
</dbReference>
<dbReference type="InterPro" id="IPR014044">
    <property type="entry name" value="CAP_dom"/>
</dbReference>
<gene>
    <name evidence="3" type="ORF">PIB30_066316</name>
</gene>
<keyword evidence="1" id="KW-0732">Signal</keyword>
<dbReference type="EMBL" id="JASCZI010212123">
    <property type="protein sequence ID" value="MED6198442.1"/>
    <property type="molecule type" value="Genomic_DNA"/>
</dbReference>
<organism evidence="3 4">
    <name type="scientific">Stylosanthes scabra</name>
    <dbReference type="NCBI Taxonomy" id="79078"/>
    <lineage>
        <taxon>Eukaryota</taxon>
        <taxon>Viridiplantae</taxon>
        <taxon>Streptophyta</taxon>
        <taxon>Embryophyta</taxon>
        <taxon>Tracheophyta</taxon>
        <taxon>Spermatophyta</taxon>
        <taxon>Magnoliopsida</taxon>
        <taxon>eudicotyledons</taxon>
        <taxon>Gunneridae</taxon>
        <taxon>Pentapetalae</taxon>
        <taxon>rosids</taxon>
        <taxon>fabids</taxon>
        <taxon>Fabales</taxon>
        <taxon>Fabaceae</taxon>
        <taxon>Papilionoideae</taxon>
        <taxon>50 kb inversion clade</taxon>
        <taxon>dalbergioids sensu lato</taxon>
        <taxon>Dalbergieae</taxon>
        <taxon>Pterocarpus clade</taxon>
        <taxon>Stylosanthes</taxon>
    </lineage>
</organism>
<proteinExistence type="predicted"/>
<reference evidence="3 4" key="1">
    <citation type="journal article" date="2023" name="Plants (Basel)">
        <title>Bridging the Gap: Combining Genomics and Transcriptomics Approaches to Understand Stylosanthes scabra, an Orphan Legume from the Brazilian Caatinga.</title>
        <authorList>
            <person name="Ferreira-Neto J.R.C."/>
            <person name="da Silva M.D."/>
            <person name="Binneck E."/>
            <person name="de Melo N.F."/>
            <person name="da Silva R.H."/>
            <person name="de Melo A.L.T.M."/>
            <person name="Pandolfi V."/>
            <person name="Bustamante F.O."/>
            <person name="Brasileiro-Vidal A.C."/>
            <person name="Benko-Iseppon A.M."/>
        </authorList>
    </citation>
    <scope>NUCLEOTIDE SEQUENCE [LARGE SCALE GENOMIC DNA]</scope>
    <source>
        <tissue evidence="3">Leaves</tissue>
    </source>
</reference>
<protein>
    <recommendedName>
        <fullName evidence="2">SCP domain-containing protein</fullName>
    </recommendedName>
</protein>
<dbReference type="InterPro" id="IPR035940">
    <property type="entry name" value="CAP_sf"/>
</dbReference>
<sequence>MRKEKIIIMSFVISILALCILGEKESPEEYLKGINAARASIGVHPLIWNKQLEKEAQNFLNRYVGACLKEKAFTMEASPYYGQIMACDVDGSEPFTAKDAVTGWVAQKKYYDQKSKSCVGGYCNCYAYLVWKESTSIGCFRIKCHRGCTIVTCLLSPKGKFGKGQRPLLH</sequence>
<evidence type="ECO:0000313" key="3">
    <source>
        <dbReference type="EMBL" id="MED6198442.1"/>
    </source>
</evidence>
<dbReference type="PANTHER" id="PTHR10334">
    <property type="entry name" value="CYSTEINE-RICH SECRETORY PROTEIN-RELATED"/>
    <property type="match status" value="1"/>
</dbReference>
<feature type="signal peptide" evidence="1">
    <location>
        <begin position="1"/>
        <end position="22"/>
    </location>
</feature>